<keyword evidence="5" id="KW-0418">Kinase</keyword>
<keyword evidence="3" id="KW-0597">Phosphoprotein</keyword>
<dbReference type="Pfam" id="PF02518">
    <property type="entry name" value="HATPase_c"/>
    <property type="match status" value="1"/>
</dbReference>
<feature type="domain" description="Histidine kinase" evidence="7">
    <location>
        <begin position="76"/>
        <end position="288"/>
    </location>
</feature>
<keyword evidence="4" id="KW-0808">Transferase</keyword>
<dbReference type="PANTHER" id="PTHR42878:SF15">
    <property type="entry name" value="BACTERIOPHYTOCHROME"/>
    <property type="match status" value="1"/>
</dbReference>
<dbReference type="InterPro" id="IPR004358">
    <property type="entry name" value="Sig_transdc_His_kin-like_C"/>
</dbReference>
<feature type="region of interest" description="Disordered" evidence="6">
    <location>
        <begin position="1"/>
        <end position="44"/>
    </location>
</feature>
<dbReference type="PROSITE" id="PS50109">
    <property type="entry name" value="HIS_KIN"/>
    <property type="match status" value="1"/>
</dbReference>
<proteinExistence type="predicted"/>
<dbReference type="Proteomes" id="UP000663651">
    <property type="component" value="Chromosome"/>
</dbReference>
<dbReference type="EC" id="2.7.13.3" evidence="2"/>
<dbReference type="SMART" id="SM00388">
    <property type="entry name" value="HisKA"/>
    <property type="match status" value="1"/>
</dbReference>
<dbReference type="PANTHER" id="PTHR42878">
    <property type="entry name" value="TWO-COMPONENT HISTIDINE KINASE"/>
    <property type="match status" value="1"/>
</dbReference>
<evidence type="ECO:0000313" key="8">
    <source>
        <dbReference type="EMBL" id="QSV45826.1"/>
    </source>
</evidence>
<name>A0ABX7Q4K5_9BACT</name>
<dbReference type="Gene3D" id="1.10.287.130">
    <property type="match status" value="1"/>
</dbReference>
<gene>
    <name evidence="8" type="ORF">JZM60_00575</name>
</gene>
<dbReference type="PRINTS" id="PR00344">
    <property type="entry name" value="BCTRLSENSOR"/>
</dbReference>
<organism evidence="8 9">
    <name type="scientific">Geobacter benzoatilyticus</name>
    <dbReference type="NCBI Taxonomy" id="2815309"/>
    <lineage>
        <taxon>Bacteria</taxon>
        <taxon>Pseudomonadati</taxon>
        <taxon>Thermodesulfobacteriota</taxon>
        <taxon>Desulfuromonadia</taxon>
        <taxon>Geobacterales</taxon>
        <taxon>Geobacteraceae</taxon>
        <taxon>Geobacter</taxon>
    </lineage>
</organism>
<dbReference type="SUPFAM" id="SSF55874">
    <property type="entry name" value="ATPase domain of HSP90 chaperone/DNA topoisomerase II/histidine kinase"/>
    <property type="match status" value="1"/>
</dbReference>
<evidence type="ECO:0000313" key="9">
    <source>
        <dbReference type="Proteomes" id="UP000663651"/>
    </source>
</evidence>
<dbReference type="Gene3D" id="3.30.565.10">
    <property type="entry name" value="Histidine kinase-like ATPase, C-terminal domain"/>
    <property type="match status" value="1"/>
</dbReference>
<evidence type="ECO:0000259" key="7">
    <source>
        <dbReference type="PROSITE" id="PS50109"/>
    </source>
</evidence>
<dbReference type="InterPro" id="IPR003594">
    <property type="entry name" value="HATPase_dom"/>
</dbReference>
<evidence type="ECO:0000256" key="6">
    <source>
        <dbReference type="SAM" id="MobiDB-lite"/>
    </source>
</evidence>
<dbReference type="CDD" id="cd00082">
    <property type="entry name" value="HisKA"/>
    <property type="match status" value="1"/>
</dbReference>
<keyword evidence="9" id="KW-1185">Reference proteome</keyword>
<dbReference type="InterPro" id="IPR003661">
    <property type="entry name" value="HisK_dim/P_dom"/>
</dbReference>
<evidence type="ECO:0000256" key="2">
    <source>
        <dbReference type="ARBA" id="ARBA00012438"/>
    </source>
</evidence>
<comment type="catalytic activity">
    <reaction evidence="1">
        <text>ATP + protein L-histidine = ADP + protein N-phospho-L-histidine.</text>
        <dbReference type="EC" id="2.7.13.3"/>
    </reaction>
</comment>
<feature type="compositionally biased region" description="Basic and acidic residues" evidence="6">
    <location>
        <begin position="24"/>
        <end position="36"/>
    </location>
</feature>
<dbReference type="EMBL" id="CP071382">
    <property type="protein sequence ID" value="QSV45826.1"/>
    <property type="molecule type" value="Genomic_DNA"/>
</dbReference>
<evidence type="ECO:0000256" key="1">
    <source>
        <dbReference type="ARBA" id="ARBA00000085"/>
    </source>
</evidence>
<accession>A0ABX7Q4K5</accession>
<protein>
    <recommendedName>
        <fullName evidence="2">histidine kinase</fullName>
        <ecNumber evidence="2">2.7.13.3</ecNumber>
    </recommendedName>
</protein>
<reference evidence="8 9" key="1">
    <citation type="submission" date="2021-03" db="EMBL/GenBank/DDBJ databases">
        <title>Geobacter metallireducens gen. nov. sp. nov., a microorganism capable of coupling the complete oxidation of organic compounds to the reduction of iron and other metals.</title>
        <authorList>
            <person name="Li Y."/>
        </authorList>
    </citation>
    <scope>NUCLEOTIDE SEQUENCE [LARGE SCALE GENOMIC DNA]</scope>
    <source>
        <strain evidence="8 9">Jerry-YX</strain>
    </source>
</reference>
<dbReference type="SMART" id="SM00387">
    <property type="entry name" value="HATPase_c"/>
    <property type="match status" value="1"/>
</dbReference>
<sequence length="288" mass="32733">MSGGSGSSWDGCKPIASPVSRMDQYGKGRERMEEQSRQTNNEEELRRQIAGLEQQVQQLASQLEATNKELQSFNFSVSHDLRAPLTIIDGFSKAVLEDFAGQIPPKAVDYLQRIQKASQRITRQIDALLNLSRLGRDPLTIEQTDLSAIAHTIEQELRYLHPDRTGVTISITDEIVVSGDRQLLRTVIENLLKNAWKYTAKREQADIRFGTMEQEGKQVYFVRDNGAGFDMRYADRLFTPFQRMHRAEEFDGTGIGLATVQRIIHRHRGRIWAEAEEGKGATFYFTLG</sequence>
<dbReference type="SUPFAM" id="SSF47384">
    <property type="entry name" value="Homodimeric domain of signal transducing histidine kinase"/>
    <property type="match status" value="1"/>
</dbReference>
<evidence type="ECO:0000256" key="4">
    <source>
        <dbReference type="ARBA" id="ARBA00022679"/>
    </source>
</evidence>
<evidence type="ECO:0000256" key="5">
    <source>
        <dbReference type="ARBA" id="ARBA00022777"/>
    </source>
</evidence>
<dbReference type="InterPro" id="IPR005467">
    <property type="entry name" value="His_kinase_dom"/>
</dbReference>
<evidence type="ECO:0000256" key="3">
    <source>
        <dbReference type="ARBA" id="ARBA00022553"/>
    </source>
</evidence>
<dbReference type="InterPro" id="IPR036890">
    <property type="entry name" value="HATPase_C_sf"/>
</dbReference>
<dbReference type="InterPro" id="IPR050351">
    <property type="entry name" value="BphY/WalK/GraS-like"/>
</dbReference>
<dbReference type="InterPro" id="IPR036097">
    <property type="entry name" value="HisK_dim/P_sf"/>
</dbReference>
<dbReference type="Pfam" id="PF00512">
    <property type="entry name" value="HisKA"/>
    <property type="match status" value="1"/>
</dbReference>